<gene>
    <name evidence="1" type="ordered locus">Mnod_5787</name>
</gene>
<dbReference type="eggNOG" id="ENOG5032Y69">
    <property type="taxonomic scope" value="Bacteria"/>
</dbReference>
<sequence length="145" mass="15862">MTRARDEQRIQTAIVTAMHRAFDCRCVHVANGGARGKLEAVAFKAMGVWAGHPDLNVYGRSGAAPLFMIEVKERIQARERAVPADQRFWSLSDEQKPVVSELRERGIRVFVVDSPEDAVAAGGRMGLRARSEAPRSAAYAIATGL</sequence>
<organism evidence="1 2">
    <name type="scientific">Methylobacterium nodulans (strain LMG 21967 / CNCM I-2342 / ORS 2060)</name>
    <dbReference type="NCBI Taxonomy" id="460265"/>
    <lineage>
        <taxon>Bacteria</taxon>
        <taxon>Pseudomonadati</taxon>
        <taxon>Pseudomonadota</taxon>
        <taxon>Alphaproteobacteria</taxon>
        <taxon>Hyphomicrobiales</taxon>
        <taxon>Methylobacteriaceae</taxon>
        <taxon>Methylobacterium</taxon>
    </lineage>
</organism>
<dbReference type="EMBL" id="CP001349">
    <property type="protein sequence ID" value="ACL60616.1"/>
    <property type="molecule type" value="Genomic_DNA"/>
</dbReference>
<evidence type="ECO:0000313" key="1">
    <source>
        <dbReference type="EMBL" id="ACL60616.1"/>
    </source>
</evidence>
<dbReference type="GO" id="GO:0003676">
    <property type="term" value="F:nucleic acid binding"/>
    <property type="evidence" value="ECO:0007669"/>
    <property type="project" value="InterPro"/>
</dbReference>
<dbReference type="STRING" id="460265.Mnod_5787"/>
<accession>B8IRR6</accession>
<evidence type="ECO:0000313" key="2">
    <source>
        <dbReference type="Proteomes" id="UP000008207"/>
    </source>
</evidence>
<dbReference type="InterPro" id="IPR011856">
    <property type="entry name" value="tRNA_endonuc-like_dom_sf"/>
</dbReference>
<keyword evidence="2" id="KW-1185">Reference proteome</keyword>
<protein>
    <submittedName>
        <fullName evidence="1">VRR-NUC domain protein</fullName>
    </submittedName>
</protein>
<dbReference type="KEGG" id="mno:Mnod_5787"/>
<dbReference type="RefSeq" id="WP_015932215.1">
    <property type="nucleotide sequence ID" value="NC_011894.1"/>
</dbReference>
<dbReference type="Proteomes" id="UP000008207">
    <property type="component" value="Chromosome"/>
</dbReference>
<proteinExistence type="predicted"/>
<name>B8IRR6_METNO</name>
<dbReference type="HOGENOM" id="CLU_1978927_0_0_5"/>
<reference evidence="1 2" key="1">
    <citation type="submission" date="2009-01" db="EMBL/GenBank/DDBJ databases">
        <title>Complete sequence of chromosome of Methylobacterium nodulans ORS 2060.</title>
        <authorList>
            <consortium name="US DOE Joint Genome Institute"/>
            <person name="Lucas S."/>
            <person name="Copeland A."/>
            <person name="Lapidus A."/>
            <person name="Glavina del Rio T."/>
            <person name="Dalin E."/>
            <person name="Tice H."/>
            <person name="Bruce D."/>
            <person name="Goodwin L."/>
            <person name="Pitluck S."/>
            <person name="Sims D."/>
            <person name="Brettin T."/>
            <person name="Detter J.C."/>
            <person name="Han C."/>
            <person name="Larimer F."/>
            <person name="Land M."/>
            <person name="Hauser L."/>
            <person name="Kyrpides N."/>
            <person name="Ivanova N."/>
            <person name="Marx C.J."/>
            <person name="Richardson P."/>
        </authorList>
    </citation>
    <scope>NUCLEOTIDE SEQUENCE [LARGE SCALE GENOMIC DNA]</scope>
    <source>
        <strain evidence="2">LMG 21967 / CNCM I-2342 / ORS 2060</strain>
    </source>
</reference>
<dbReference type="AlphaFoldDB" id="B8IRR6"/>
<dbReference type="Gene3D" id="3.40.1350.10">
    <property type="match status" value="1"/>
</dbReference>